<protein>
    <recommendedName>
        <fullName evidence="6">Flagellar secretion chaperone FliS</fullName>
    </recommendedName>
</protein>
<dbReference type="Proteomes" id="UP000885660">
    <property type="component" value="Unassembled WGS sequence"/>
</dbReference>
<dbReference type="GO" id="GO:0071973">
    <property type="term" value="P:bacterial-type flagellum-dependent cell motility"/>
    <property type="evidence" value="ECO:0007669"/>
    <property type="project" value="TreeGrafter"/>
</dbReference>
<dbReference type="InterPro" id="IPR036584">
    <property type="entry name" value="FliS_sf"/>
</dbReference>
<evidence type="ECO:0000256" key="2">
    <source>
        <dbReference type="ARBA" id="ARBA00008787"/>
    </source>
</evidence>
<dbReference type="AlphaFoldDB" id="A0A7V0MY94"/>
<reference evidence="7" key="1">
    <citation type="journal article" date="2020" name="mSystems">
        <title>Genome- and Community-Level Interaction Insights into Carbon Utilization and Element Cycling Functions of Hydrothermarchaeota in Hydrothermal Sediment.</title>
        <authorList>
            <person name="Zhou Z."/>
            <person name="Liu Y."/>
            <person name="Xu W."/>
            <person name="Pan J."/>
            <person name="Luo Z.H."/>
            <person name="Li M."/>
        </authorList>
    </citation>
    <scope>NUCLEOTIDE SEQUENCE [LARGE SCALE GENOMIC DNA]</scope>
    <source>
        <strain evidence="7">HyVt-219</strain>
    </source>
</reference>
<dbReference type="PIRSF" id="PIRSF039090">
    <property type="entry name" value="Flis"/>
    <property type="match status" value="1"/>
</dbReference>
<name>A0A7V0MY94_UNCAE</name>
<sequence>MGQADALKKYREMEIKTSSPAKLILILYNEAIKCLNRAKEKIKVKNVEESNDLLIRAQKIIRELMCSLNLKVGEMATRWYSLYEYIYYRLIQANLQKDVQVIDEVLDLLKPLRDAWIKAMEEVNENRN</sequence>
<dbReference type="PANTHER" id="PTHR34773:SF1">
    <property type="entry name" value="FLAGELLAR SECRETION CHAPERONE FLIS"/>
    <property type="match status" value="1"/>
</dbReference>
<evidence type="ECO:0000256" key="4">
    <source>
        <dbReference type="ARBA" id="ARBA00022795"/>
    </source>
</evidence>
<dbReference type="PANTHER" id="PTHR34773">
    <property type="entry name" value="FLAGELLAR SECRETION CHAPERONE FLIS"/>
    <property type="match status" value="1"/>
</dbReference>
<comment type="similarity">
    <text evidence="2 6">Belongs to the FliS family.</text>
</comment>
<keyword evidence="5" id="KW-0143">Chaperone</keyword>
<dbReference type="SUPFAM" id="SSF101116">
    <property type="entry name" value="Flagellar export chaperone FliS"/>
    <property type="match status" value="1"/>
</dbReference>
<evidence type="ECO:0000256" key="3">
    <source>
        <dbReference type="ARBA" id="ARBA00022490"/>
    </source>
</evidence>
<keyword evidence="4 6" id="KW-1005">Bacterial flagellum biogenesis</keyword>
<comment type="caution">
    <text evidence="7">The sequence shown here is derived from an EMBL/GenBank/DDBJ whole genome shotgun (WGS) entry which is preliminary data.</text>
</comment>
<evidence type="ECO:0000256" key="1">
    <source>
        <dbReference type="ARBA" id="ARBA00004514"/>
    </source>
</evidence>
<dbReference type="Gene3D" id="1.20.120.340">
    <property type="entry name" value="Flagellar protein FliS"/>
    <property type="match status" value="1"/>
</dbReference>
<evidence type="ECO:0000256" key="6">
    <source>
        <dbReference type="PIRNR" id="PIRNR039090"/>
    </source>
</evidence>
<proteinExistence type="inferred from homology"/>
<dbReference type="InterPro" id="IPR003713">
    <property type="entry name" value="FliS"/>
</dbReference>
<dbReference type="NCBIfam" id="TIGR00208">
    <property type="entry name" value="fliS"/>
    <property type="match status" value="1"/>
</dbReference>
<dbReference type="Pfam" id="PF02561">
    <property type="entry name" value="FliS"/>
    <property type="match status" value="1"/>
</dbReference>
<keyword evidence="7" id="KW-0969">Cilium</keyword>
<dbReference type="CDD" id="cd16098">
    <property type="entry name" value="FliS"/>
    <property type="match status" value="1"/>
</dbReference>
<keyword evidence="7" id="KW-0282">Flagellum</keyword>
<organism evidence="7">
    <name type="scientific">Aerophobetes bacterium</name>
    <dbReference type="NCBI Taxonomy" id="2030807"/>
    <lineage>
        <taxon>Bacteria</taxon>
        <taxon>Candidatus Aerophobota</taxon>
    </lineage>
</organism>
<dbReference type="EMBL" id="DRBC01000039">
    <property type="protein sequence ID" value="HDN84249.1"/>
    <property type="molecule type" value="Genomic_DNA"/>
</dbReference>
<keyword evidence="7" id="KW-0966">Cell projection</keyword>
<dbReference type="GO" id="GO:0005829">
    <property type="term" value="C:cytosol"/>
    <property type="evidence" value="ECO:0007669"/>
    <property type="project" value="UniProtKB-SubCell"/>
</dbReference>
<evidence type="ECO:0000313" key="7">
    <source>
        <dbReference type="EMBL" id="HDN84249.1"/>
    </source>
</evidence>
<accession>A0A7V0MY94</accession>
<evidence type="ECO:0000256" key="5">
    <source>
        <dbReference type="ARBA" id="ARBA00023186"/>
    </source>
</evidence>
<keyword evidence="3 6" id="KW-0963">Cytoplasm</keyword>
<dbReference type="GO" id="GO:0044780">
    <property type="term" value="P:bacterial-type flagellum assembly"/>
    <property type="evidence" value="ECO:0007669"/>
    <property type="project" value="InterPro"/>
</dbReference>
<gene>
    <name evidence="7" type="primary">fliS</name>
    <name evidence="7" type="ORF">ENG47_00650</name>
</gene>
<comment type="subcellular location">
    <subcellularLocation>
        <location evidence="1 6">Cytoplasm</location>
        <location evidence="1 6">Cytosol</location>
    </subcellularLocation>
</comment>